<evidence type="ECO:0000313" key="1">
    <source>
        <dbReference type="EMBL" id="WMV31237.1"/>
    </source>
</evidence>
<reference evidence="1" key="1">
    <citation type="submission" date="2023-08" db="EMBL/GenBank/DDBJ databases">
        <title>A de novo genome assembly of Solanum verrucosum Schlechtendal, a Mexican diploid species geographically isolated from the other diploid A-genome species in potato relatives.</title>
        <authorList>
            <person name="Hosaka K."/>
        </authorList>
    </citation>
    <scope>NUCLEOTIDE SEQUENCE</scope>
    <source>
        <tissue evidence="1">Young leaves</tissue>
    </source>
</reference>
<name>A0AAF0TSF0_SOLVR</name>
<keyword evidence="2" id="KW-1185">Reference proteome</keyword>
<sequence>MPRKVAEALLCWEEAGVHAKDRGLEMQDKVDELQCEIKKVFIRKEKPKNEPKNYDDEQIKCYTYFMVQIQVREEEDWGQMEPKRRCLHGAQERS</sequence>
<proteinExistence type="predicted"/>
<evidence type="ECO:0000313" key="2">
    <source>
        <dbReference type="Proteomes" id="UP001234989"/>
    </source>
</evidence>
<dbReference type="EMBL" id="CP133616">
    <property type="protein sequence ID" value="WMV31237.1"/>
    <property type="molecule type" value="Genomic_DNA"/>
</dbReference>
<dbReference type="Proteomes" id="UP001234989">
    <property type="component" value="Chromosome 5"/>
</dbReference>
<protein>
    <submittedName>
        <fullName evidence="1">Uncharacterized protein</fullName>
    </submittedName>
</protein>
<dbReference type="AlphaFoldDB" id="A0AAF0TSF0"/>
<accession>A0AAF0TSF0</accession>
<organism evidence="1 2">
    <name type="scientific">Solanum verrucosum</name>
    <dbReference type="NCBI Taxonomy" id="315347"/>
    <lineage>
        <taxon>Eukaryota</taxon>
        <taxon>Viridiplantae</taxon>
        <taxon>Streptophyta</taxon>
        <taxon>Embryophyta</taxon>
        <taxon>Tracheophyta</taxon>
        <taxon>Spermatophyta</taxon>
        <taxon>Magnoliopsida</taxon>
        <taxon>eudicotyledons</taxon>
        <taxon>Gunneridae</taxon>
        <taxon>Pentapetalae</taxon>
        <taxon>asterids</taxon>
        <taxon>lamiids</taxon>
        <taxon>Solanales</taxon>
        <taxon>Solanaceae</taxon>
        <taxon>Solanoideae</taxon>
        <taxon>Solaneae</taxon>
        <taxon>Solanum</taxon>
    </lineage>
</organism>
<gene>
    <name evidence="1" type="ORF">MTR67_024622</name>
</gene>